<dbReference type="InterPro" id="IPR004474">
    <property type="entry name" value="LytR_CpsA_psr"/>
</dbReference>
<evidence type="ECO:0000256" key="1">
    <source>
        <dbReference type="ARBA" id="ARBA00006068"/>
    </source>
</evidence>
<name>A0A9Y2AIF3_9FIRM</name>
<dbReference type="Pfam" id="PF03816">
    <property type="entry name" value="LytR_cpsA_psr"/>
    <property type="match status" value="1"/>
</dbReference>
<proteinExistence type="inferred from homology"/>
<organism evidence="4 5">
    <name type="scientific">Selenobaculum gibii</name>
    <dbReference type="NCBI Taxonomy" id="3054208"/>
    <lineage>
        <taxon>Bacteria</taxon>
        <taxon>Bacillati</taxon>
        <taxon>Bacillota</taxon>
        <taxon>Negativicutes</taxon>
        <taxon>Selenomonadales</taxon>
        <taxon>Selenomonadaceae</taxon>
        <taxon>Selenobaculum</taxon>
    </lineage>
</organism>
<dbReference type="NCBIfam" id="TIGR00350">
    <property type="entry name" value="lytR_cpsA_psr"/>
    <property type="match status" value="1"/>
</dbReference>
<dbReference type="InterPro" id="IPR050922">
    <property type="entry name" value="LytR/CpsA/Psr_CW_biosynth"/>
</dbReference>
<evidence type="ECO:0000313" key="5">
    <source>
        <dbReference type="Proteomes" id="UP001243623"/>
    </source>
</evidence>
<evidence type="ECO:0000313" key="4">
    <source>
        <dbReference type="EMBL" id="WIW71424.1"/>
    </source>
</evidence>
<keyword evidence="2" id="KW-1133">Transmembrane helix</keyword>
<comment type="similarity">
    <text evidence="1">Belongs to the LytR/CpsA/Psr (LCP) family.</text>
</comment>
<keyword evidence="2" id="KW-0812">Transmembrane</keyword>
<dbReference type="RefSeq" id="WP_177505177.1">
    <property type="nucleotide sequence ID" value="NZ_CP120678.1"/>
</dbReference>
<dbReference type="PROSITE" id="PS51257">
    <property type="entry name" value="PROKAR_LIPOPROTEIN"/>
    <property type="match status" value="1"/>
</dbReference>
<feature type="transmembrane region" description="Helical" evidence="2">
    <location>
        <begin position="20"/>
        <end position="43"/>
    </location>
</feature>
<evidence type="ECO:0000256" key="2">
    <source>
        <dbReference type="SAM" id="Phobius"/>
    </source>
</evidence>
<protein>
    <submittedName>
        <fullName evidence="4">LCP family protein</fullName>
    </submittedName>
</protein>
<dbReference type="Proteomes" id="UP001243623">
    <property type="component" value="Chromosome"/>
</dbReference>
<dbReference type="Gene3D" id="3.40.630.190">
    <property type="entry name" value="LCP protein"/>
    <property type="match status" value="1"/>
</dbReference>
<dbReference type="PANTHER" id="PTHR33392:SF6">
    <property type="entry name" value="POLYISOPRENYL-TEICHOIC ACID--PEPTIDOGLYCAN TEICHOIC ACID TRANSFERASE TAGU"/>
    <property type="match status" value="1"/>
</dbReference>
<keyword evidence="5" id="KW-1185">Reference proteome</keyword>
<dbReference type="EMBL" id="CP120678">
    <property type="protein sequence ID" value="WIW71424.1"/>
    <property type="molecule type" value="Genomic_DNA"/>
</dbReference>
<sequence>MGKLNQKVRKKRRLRIDRCILLIIILIVACFAIGFLIKGVYAVGQNAYQFCQNISQDYQKRMSFQAKFQSEKFKNYTNILLIGVDDGDIDNAGMAKRADALMMMSINHETGSLEIVSIPRDTYVNIPGRNTLGRIAQAYSYGETQLTVRTVEELLKIPINHYIVVDWDTFVGVIDTLGGIDLYVENDMYYEDPYANLVIDLKKGFQHLDGVSAGKYVRYRSDDLADIGRVQRHQRILKAIYTQALHVDAIVKIPEIFDIINKNVTTSLSAFDVAKIIKYVDHVSQDSIRTQMIPGDLKTMNNENVWVINEGELNRLLDQIFIDNDKIKTE</sequence>
<feature type="domain" description="Cell envelope-related transcriptional attenuator" evidence="3">
    <location>
        <begin position="97"/>
        <end position="244"/>
    </location>
</feature>
<dbReference type="KEGG" id="sgbi:P3F81_03675"/>
<dbReference type="AlphaFoldDB" id="A0A9Y2AIF3"/>
<dbReference type="PANTHER" id="PTHR33392">
    <property type="entry name" value="POLYISOPRENYL-TEICHOIC ACID--PEPTIDOGLYCAN TEICHOIC ACID TRANSFERASE TAGU"/>
    <property type="match status" value="1"/>
</dbReference>
<gene>
    <name evidence="4" type="ORF">P3F81_03675</name>
</gene>
<accession>A0A9Y2AIF3</accession>
<keyword evidence="2" id="KW-0472">Membrane</keyword>
<evidence type="ECO:0000259" key="3">
    <source>
        <dbReference type="Pfam" id="PF03816"/>
    </source>
</evidence>
<reference evidence="4" key="1">
    <citation type="submission" date="2023-03" db="EMBL/GenBank/DDBJ databases">
        <title>Selenobaculum gbiensis gen. nov. sp. nov., a new bacterium isolated from the gut microbiota of IBD patient.</title>
        <authorList>
            <person name="Yeo S."/>
            <person name="Park H."/>
            <person name="Huh C.S."/>
        </authorList>
    </citation>
    <scope>NUCLEOTIDE SEQUENCE</scope>
    <source>
        <strain evidence="4">ICN-92133</strain>
    </source>
</reference>